<sequence>MPDAKPVRKPEALLSAPSAPALGPVTRRGALLGAVSAALAGFWRAGAAQEGAPPPAGAGPQWRHALSLMGQPKYGADFTHFDYVNPAAPKAGVVRFGSQGGFDSFNLAVAGVKGEVEDRLTLIYDQLMEPSLDEVNTEYGLIAEAARHAGDYSWASYRLRPEARWHDGRPVTVEDVIFSFESLKKLSPQYAAYWRDVTAVEKTGPREATFRFATTGNRELPQIVGQLPVLPKHWWEGTDASGRKRDIAATTLEPPLGSGPYRIKAFDAGRWCEYERVKDYWGEKLPIRVGMHNFDVVRVDYYRDITVLFEAFKADQFDFRTENVAKNWATGYDFPAVREKRVILEEFPQRSSGVMQAFVFNMRRPQFQDERVRRALNYAFDFEEVNRTLFFGQYKRIDSYFSGTELASSGLPHGLEKEILESVRDKVPASVFTEVYKNPVAGSQEAFRANLREAHRLLGEAGWVLKGRNLVNSKTGAPFVIEFLSFDPSFERYVLPYQNALKRLGMNVNLRVVDATQYQNRLRAFDFDAVTFLWPESLSPGNEQWNFWGSEAAKRPGSMNVAGISDPGVDALIGKVVYATTREELVAATRALDRVLLHHNYVVPQWTYNFQRTARWNRFGRPQTMPEYGAAAFPTIWWWDAALAAKTGGRR</sequence>
<dbReference type="GO" id="GO:0030288">
    <property type="term" value="C:outer membrane-bounded periplasmic space"/>
    <property type="evidence" value="ECO:0007669"/>
    <property type="project" value="TreeGrafter"/>
</dbReference>
<evidence type="ECO:0000313" key="6">
    <source>
        <dbReference type="Proteomes" id="UP000294881"/>
    </source>
</evidence>
<dbReference type="PANTHER" id="PTHR30290">
    <property type="entry name" value="PERIPLASMIC BINDING COMPONENT OF ABC TRANSPORTER"/>
    <property type="match status" value="1"/>
</dbReference>
<comment type="subcellular location">
    <subcellularLocation>
        <location evidence="1">Periplasm</location>
    </subcellularLocation>
</comment>
<proteinExistence type="inferred from homology"/>
<dbReference type="SUPFAM" id="SSF53850">
    <property type="entry name" value="Periplasmic binding protein-like II"/>
    <property type="match status" value="1"/>
</dbReference>
<comment type="caution">
    <text evidence="5">The sequence shown here is derived from an EMBL/GenBank/DDBJ whole genome shotgun (WGS) entry which is preliminary data.</text>
</comment>
<dbReference type="GO" id="GO:0043190">
    <property type="term" value="C:ATP-binding cassette (ABC) transporter complex"/>
    <property type="evidence" value="ECO:0007669"/>
    <property type="project" value="InterPro"/>
</dbReference>
<dbReference type="PANTHER" id="PTHR30290:SF64">
    <property type="entry name" value="ABC TRANSPORTER PERIPLASMIC BINDING PROTEIN"/>
    <property type="match status" value="1"/>
</dbReference>
<reference evidence="5 6" key="1">
    <citation type="submission" date="2019-03" db="EMBL/GenBank/DDBJ databases">
        <title>Genomic Encyclopedia of Type Strains, Phase IV (KMG-IV): sequencing the most valuable type-strain genomes for metagenomic binning, comparative biology and taxonomic classification.</title>
        <authorList>
            <person name="Goeker M."/>
        </authorList>
    </citation>
    <scope>NUCLEOTIDE SEQUENCE [LARGE SCALE GENOMIC DNA]</scope>
    <source>
        <strain evidence="5 6">DSM 22958</strain>
    </source>
</reference>
<gene>
    <name evidence="5" type="ORF">EV666_11242</name>
</gene>
<dbReference type="Gene3D" id="3.40.190.10">
    <property type="entry name" value="Periplasmic binding protein-like II"/>
    <property type="match status" value="1"/>
</dbReference>
<evidence type="ECO:0000259" key="4">
    <source>
        <dbReference type="Pfam" id="PF00496"/>
    </source>
</evidence>
<keyword evidence="6" id="KW-1185">Reference proteome</keyword>
<dbReference type="GO" id="GO:0015833">
    <property type="term" value="P:peptide transport"/>
    <property type="evidence" value="ECO:0007669"/>
    <property type="project" value="TreeGrafter"/>
</dbReference>
<dbReference type="InterPro" id="IPR030678">
    <property type="entry name" value="Peptide/Ni-bd"/>
</dbReference>
<organism evidence="5 6">
    <name type="scientific">Camelimonas lactis</name>
    <dbReference type="NCBI Taxonomy" id="659006"/>
    <lineage>
        <taxon>Bacteria</taxon>
        <taxon>Pseudomonadati</taxon>
        <taxon>Pseudomonadota</taxon>
        <taxon>Alphaproteobacteria</taxon>
        <taxon>Hyphomicrobiales</taxon>
        <taxon>Chelatococcaceae</taxon>
        <taxon>Camelimonas</taxon>
    </lineage>
</organism>
<dbReference type="GO" id="GO:1904680">
    <property type="term" value="F:peptide transmembrane transporter activity"/>
    <property type="evidence" value="ECO:0007669"/>
    <property type="project" value="TreeGrafter"/>
</dbReference>
<dbReference type="Gene3D" id="3.10.105.10">
    <property type="entry name" value="Dipeptide-binding Protein, Domain 3"/>
    <property type="match status" value="1"/>
</dbReference>
<protein>
    <submittedName>
        <fullName evidence="5">Microcin C transport system substrate-binding protein</fullName>
    </submittedName>
</protein>
<keyword evidence="3" id="KW-0732">Signal</keyword>
<dbReference type="Pfam" id="PF00496">
    <property type="entry name" value="SBP_bac_5"/>
    <property type="match status" value="1"/>
</dbReference>
<evidence type="ECO:0000256" key="2">
    <source>
        <dbReference type="ARBA" id="ARBA00005695"/>
    </source>
</evidence>
<comment type="similarity">
    <text evidence="2">Belongs to the bacterial solute-binding protein 5 family.</text>
</comment>
<evidence type="ECO:0000256" key="1">
    <source>
        <dbReference type="ARBA" id="ARBA00004418"/>
    </source>
</evidence>
<dbReference type="GO" id="GO:0042884">
    <property type="term" value="P:microcin transport"/>
    <property type="evidence" value="ECO:0007669"/>
    <property type="project" value="TreeGrafter"/>
</dbReference>
<evidence type="ECO:0000256" key="3">
    <source>
        <dbReference type="ARBA" id="ARBA00022729"/>
    </source>
</evidence>
<dbReference type="AlphaFoldDB" id="A0A4V2RX33"/>
<dbReference type="EMBL" id="SLWL01000012">
    <property type="protein sequence ID" value="TCO11455.1"/>
    <property type="molecule type" value="Genomic_DNA"/>
</dbReference>
<accession>A0A4V2RX33</accession>
<dbReference type="InterPro" id="IPR000914">
    <property type="entry name" value="SBP_5_dom"/>
</dbReference>
<dbReference type="PIRSF" id="PIRSF002741">
    <property type="entry name" value="MppA"/>
    <property type="match status" value="1"/>
</dbReference>
<dbReference type="CDD" id="cd08497">
    <property type="entry name" value="MbnE-like"/>
    <property type="match status" value="1"/>
</dbReference>
<evidence type="ECO:0000313" key="5">
    <source>
        <dbReference type="EMBL" id="TCO11455.1"/>
    </source>
</evidence>
<name>A0A4V2RX33_9HYPH</name>
<dbReference type="InterPro" id="IPR039424">
    <property type="entry name" value="SBP_5"/>
</dbReference>
<feature type="domain" description="Solute-binding protein family 5" evidence="4">
    <location>
        <begin position="142"/>
        <end position="551"/>
    </location>
</feature>
<dbReference type="Proteomes" id="UP000294881">
    <property type="component" value="Unassembled WGS sequence"/>
</dbReference>